<feature type="compositionally biased region" description="Basic residues" evidence="1">
    <location>
        <begin position="10"/>
        <end position="25"/>
    </location>
</feature>
<dbReference type="Proteomes" id="UP000002009">
    <property type="component" value="Chromosome 16"/>
</dbReference>
<name>C1EIQ7_MICCC</name>
<evidence type="ECO:0000259" key="2">
    <source>
        <dbReference type="PROSITE" id="PS50090"/>
    </source>
</evidence>
<dbReference type="GeneID" id="8249578"/>
<reference evidence="4 5" key="1">
    <citation type="journal article" date="2009" name="Science">
        <title>Green evolution and dynamic adaptations revealed by genomes of the marine picoeukaryotes Micromonas.</title>
        <authorList>
            <person name="Worden A.Z."/>
            <person name="Lee J.H."/>
            <person name="Mock T."/>
            <person name="Rouze P."/>
            <person name="Simmons M.P."/>
            <person name="Aerts A.L."/>
            <person name="Allen A.E."/>
            <person name="Cuvelier M.L."/>
            <person name="Derelle E."/>
            <person name="Everett M.V."/>
            <person name="Foulon E."/>
            <person name="Grimwood J."/>
            <person name="Gundlach H."/>
            <person name="Henrissat B."/>
            <person name="Napoli C."/>
            <person name="McDonald S.M."/>
            <person name="Parker M.S."/>
            <person name="Rombauts S."/>
            <person name="Salamov A."/>
            <person name="Von Dassow P."/>
            <person name="Badger J.H."/>
            <person name="Coutinho P.M."/>
            <person name="Demir E."/>
            <person name="Dubchak I."/>
            <person name="Gentemann C."/>
            <person name="Eikrem W."/>
            <person name="Gready J.E."/>
            <person name="John U."/>
            <person name="Lanier W."/>
            <person name="Lindquist E.A."/>
            <person name="Lucas S."/>
            <person name="Mayer K.F."/>
            <person name="Moreau H."/>
            <person name="Not F."/>
            <person name="Otillar R."/>
            <person name="Panaud O."/>
            <person name="Pangilinan J."/>
            <person name="Paulsen I."/>
            <person name="Piegu B."/>
            <person name="Poliakov A."/>
            <person name="Robbens S."/>
            <person name="Schmutz J."/>
            <person name="Toulza E."/>
            <person name="Wyss T."/>
            <person name="Zelensky A."/>
            <person name="Zhou K."/>
            <person name="Armbrust E.V."/>
            <person name="Bhattacharya D."/>
            <person name="Goodenough U.W."/>
            <person name="Van de Peer Y."/>
            <person name="Grigoriev I.V."/>
        </authorList>
    </citation>
    <scope>NUCLEOTIDE SEQUENCE [LARGE SCALE GENOMIC DNA]</scope>
    <source>
        <strain evidence="5">RCC299 / NOUM17</strain>
    </source>
</reference>
<accession>C1EIQ7</accession>
<dbReference type="Gene3D" id="1.10.246.220">
    <property type="match status" value="2"/>
</dbReference>
<dbReference type="OrthoDB" id="608866at2759"/>
<organism evidence="4 5">
    <name type="scientific">Micromonas commoda (strain RCC299 / NOUM17 / CCMP2709)</name>
    <name type="common">Picoplanktonic green alga</name>
    <dbReference type="NCBI Taxonomy" id="296587"/>
    <lineage>
        <taxon>Eukaryota</taxon>
        <taxon>Viridiplantae</taxon>
        <taxon>Chlorophyta</taxon>
        <taxon>Mamiellophyceae</taxon>
        <taxon>Mamiellales</taxon>
        <taxon>Mamiellaceae</taxon>
        <taxon>Micromonas</taxon>
    </lineage>
</organism>
<evidence type="ECO:0000313" key="4">
    <source>
        <dbReference type="EMBL" id="ACO67903.1"/>
    </source>
</evidence>
<protein>
    <submittedName>
        <fullName evidence="4">Uncharacterized protein</fullName>
    </submittedName>
</protein>
<dbReference type="PROSITE" id="PS51294">
    <property type="entry name" value="HTH_MYB"/>
    <property type="match status" value="2"/>
</dbReference>
<dbReference type="InParanoid" id="C1EIQ7"/>
<evidence type="ECO:0000313" key="5">
    <source>
        <dbReference type="Proteomes" id="UP000002009"/>
    </source>
</evidence>
<feature type="domain" description="HTH myb-type" evidence="3">
    <location>
        <begin position="21"/>
        <end position="84"/>
    </location>
</feature>
<dbReference type="KEGG" id="mis:MICPUN_109612"/>
<feature type="domain" description="Myb-like" evidence="2">
    <location>
        <begin position="28"/>
        <end position="80"/>
    </location>
</feature>
<dbReference type="Pfam" id="PF00249">
    <property type="entry name" value="Myb_DNA-binding"/>
    <property type="match status" value="1"/>
</dbReference>
<dbReference type="AlphaFoldDB" id="C1EIQ7"/>
<gene>
    <name evidence="4" type="ORF">MICPUN_109612</name>
</gene>
<feature type="domain" description="Myb-like" evidence="2">
    <location>
        <begin position="155"/>
        <end position="210"/>
    </location>
</feature>
<dbReference type="STRING" id="296587.C1EIQ7"/>
<feature type="region of interest" description="Disordered" evidence="1">
    <location>
        <begin position="1"/>
        <end position="25"/>
    </location>
</feature>
<dbReference type="SUPFAM" id="SSF46689">
    <property type="entry name" value="Homeodomain-like"/>
    <property type="match status" value="2"/>
</dbReference>
<evidence type="ECO:0000256" key="1">
    <source>
        <dbReference type="SAM" id="MobiDB-lite"/>
    </source>
</evidence>
<sequence length="257" mass="28331">MYTAASAAAAKRRMLPSRGGGRQKVHRPWTLPEVEALVTGVGHYGRGQWADIKSLEQDGVAAALESRSAVDLKDKWRNLLRIAMLPVLYKRREATEMPPALLARVRELAAQKGENAEGRTRGGGGGRESSPGRGMDDDDATNASEASMPASKGARRSKHHSPWTLTESKALVDGVESCAGCRWTVIKKLGLESLERRTAMDLKDKWRNLLQLASLPQQSRRKAETPPELLQRVLWLEAKYGTARRKGRKSADKESAK</sequence>
<dbReference type="EMBL" id="CP001334">
    <property type="protein sequence ID" value="ACO67903.1"/>
    <property type="molecule type" value="Genomic_DNA"/>
</dbReference>
<dbReference type="eggNOG" id="ENOG502RG2F">
    <property type="taxonomic scope" value="Eukaryota"/>
</dbReference>
<dbReference type="PROSITE" id="PS50090">
    <property type="entry name" value="MYB_LIKE"/>
    <property type="match status" value="2"/>
</dbReference>
<dbReference type="InterPro" id="IPR001005">
    <property type="entry name" value="SANT/Myb"/>
</dbReference>
<keyword evidence="5" id="KW-1185">Reference proteome</keyword>
<evidence type="ECO:0000259" key="3">
    <source>
        <dbReference type="PROSITE" id="PS51294"/>
    </source>
</evidence>
<dbReference type="InterPro" id="IPR017930">
    <property type="entry name" value="Myb_dom"/>
</dbReference>
<feature type="region of interest" description="Disordered" evidence="1">
    <location>
        <begin position="112"/>
        <end position="162"/>
    </location>
</feature>
<dbReference type="PANTHER" id="PTHR47122:SF8">
    <property type="entry name" value="MYB-LIKE DOMAIN-CONTAINING PROTEIN"/>
    <property type="match status" value="1"/>
</dbReference>
<dbReference type="RefSeq" id="XP_002506645.1">
    <property type="nucleotide sequence ID" value="XM_002506599.1"/>
</dbReference>
<dbReference type="PANTHER" id="PTHR47122">
    <property type="entry name" value="MYB-LIKE DNA-BINDING DOMAIN CONTAINING PROTEIN, EXPRESSED"/>
    <property type="match status" value="1"/>
</dbReference>
<dbReference type="SMART" id="SM00717">
    <property type="entry name" value="SANT"/>
    <property type="match status" value="2"/>
</dbReference>
<feature type="domain" description="HTH myb-type" evidence="3">
    <location>
        <begin position="155"/>
        <end position="214"/>
    </location>
</feature>
<proteinExistence type="predicted"/>
<dbReference type="CDD" id="cd11660">
    <property type="entry name" value="SANT_TRF"/>
    <property type="match status" value="2"/>
</dbReference>
<dbReference type="InterPro" id="IPR009057">
    <property type="entry name" value="Homeodomain-like_sf"/>
</dbReference>